<keyword evidence="4" id="KW-1185">Reference proteome</keyword>
<keyword evidence="2" id="KW-0472">Membrane</keyword>
<protein>
    <submittedName>
        <fullName evidence="3">Uncharacterized protein</fullName>
    </submittedName>
</protein>
<feature type="non-terminal residue" evidence="3">
    <location>
        <position position="85"/>
    </location>
</feature>
<accession>A0A1V9X1U7</accession>
<keyword evidence="2" id="KW-1133">Transmembrane helix</keyword>
<feature type="transmembrane region" description="Helical" evidence="2">
    <location>
        <begin position="12"/>
        <end position="39"/>
    </location>
</feature>
<evidence type="ECO:0000256" key="2">
    <source>
        <dbReference type="SAM" id="Phobius"/>
    </source>
</evidence>
<feature type="region of interest" description="Disordered" evidence="1">
    <location>
        <begin position="57"/>
        <end position="85"/>
    </location>
</feature>
<evidence type="ECO:0000313" key="4">
    <source>
        <dbReference type="Proteomes" id="UP000192247"/>
    </source>
</evidence>
<organism evidence="3 4">
    <name type="scientific">Tropilaelaps mercedesae</name>
    <dbReference type="NCBI Taxonomy" id="418985"/>
    <lineage>
        <taxon>Eukaryota</taxon>
        <taxon>Metazoa</taxon>
        <taxon>Ecdysozoa</taxon>
        <taxon>Arthropoda</taxon>
        <taxon>Chelicerata</taxon>
        <taxon>Arachnida</taxon>
        <taxon>Acari</taxon>
        <taxon>Parasitiformes</taxon>
        <taxon>Mesostigmata</taxon>
        <taxon>Gamasina</taxon>
        <taxon>Dermanyssoidea</taxon>
        <taxon>Laelapidae</taxon>
        <taxon>Tropilaelaps</taxon>
    </lineage>
</organism>
<comment type="caution">
    <text evidence="3">The sequence shown here is derived from an EMBL/GenBank/DDBJ whole genome shotgun (WGS) entry which is preliminary data.</text>
</comment>
<dbReference type="EMBL" id="MNPL01029516">
    <property type="protein sequence ID" value="OQR67212.1"/>
    <property type="molecule type" value="Genomic_DNA"/>
</dbReference>
<reference evidence="3 4" key="1">
    <citation type="journal article" date="2017" name="Gigascience">
        <title>Draft genome of the honey bee ectoparasitic mite, Tropilaelaps mercedesae, is shaped by the parasitic life history.</title>
        <authorList>
            <person name="Dong X."/>
            <person name="Armstrong S.D."/>
            <person name="Xia D."/>
            <person name="Makepeace B.L."/>
            <person name="Darby A.C."/>
            <person name="Kadowaki T."/>
        </authorList>
    </citation>
    <scope>NUCLEOTIDE SEQUENCE [LARGE SCALE GENOMIC DNA]</scope>
    <source>
        <strain evidence="3">Wuxi-XJTLU</strain>
    </source>
</reference>
<sequence length="85" mass="9108">MHKRPTVCVAQAGYYAIMTLLIFLVFTLVAVIFGSALVVKRVRMQAKLVGVSSPFFGPSDPALVDESPSPGGSGTNRQYHLAPKT</sequence>
<keyword evidence="2" id="KW-0812">Transmembrane</keyword>
<dbReference type="AlphaFoldDB" id="A0A1V9X1U7"/>
<gene>
    <name evidence="3" type="ORF">BIW11_04815</name>
</gene>
<dbReference type="Proteomes" id="UP000192247">
    <property type="component" value="Unassembled WGS sequence"/>
</dbReference>
<dbReference type="InParanoid" id="A0A1V9X1U7"/>
<proteinExistence type="predicted"/>
<evidence type="ECO:0000313" key="3">
    <source>
        <dbReference type="EMBL" id="OQR67212.1"/>
    </source>
</evidence>
<name>A0A1V9X1U7_9ACAR</name>
<evidence type="ECO:0000256" key="1">
    <source>
        <dbReference type="SAM" id="MobiDB-lite"/>
    </source>
</evidence>